<accession>A0A2H0N274</accession>
<gene>
    <name evidence="2" type="ORF">COV60_02575</name>
</gene>
<evidence type="ECO:0000313" key="2">
    <source>
        <dbReference type="EMBL" id="PIR03017.1"/>
    </source>
</evidence>
<sequence>MLCCNIYHSPTLEIWKDQNHHSQERRGEEGEERRGEERRGEEDFSKISREKETVFVSPDAFSYNEWIQLEQKLKSIDEENYQAQRAKAFAELFLNTYTTPPQEGQQSDAAKHVSIFTIIRLFEHSFDYFKEEVSEEEKNKILDIQFNLMEDTNIPEEARNAMKGIWGYFADPDRTKKIQEVPEKTSEYAIRQDYAQSVRKYREPYEQKPALLQKLTPEHRILFYLVDDDFKSSNYKEGDEFADAVTYFATLYETDAHPLESEPGEKVVFHQLANGSRTISEGVQRETGQRMPSHNRIYFFEKNRLPSNKSLTEGTARLCITHGATDTELEHISGDILPNCILLNYVSRLRTVKYTDEYKDADDDTKIEIRRRAVTEFISELMDFTSTLWTSIDDDGSLSAGEKQNIQQTLQRYQSEIQTVLLGVMVDINPSRSKTQSPRQ</sequence>
<dbReference type="Proteomes" id="UP000229782">
    <property type="component" value="Unassembled WGS sequence"/>
</dbReference>
<proteinExistence type="predicted"/>
<name>A0A2H0N274_9BACT</name>
<dbReference type="AlphaFoldDB" id="A0A2H0N274"/>
<comment type="caution">
    <text evidence="2">The sequence shown here is derived from an EMBL/GenBank/DDBJ whole genome shotgun (WGS) entry which is preliminary data.</text>
</comment>
<feature type="region of interest" description="Disordered" evidence="1">
    <location>
        <begin position="18"/>
        <end position="45"/>
    </location>
</feature>
<reference evidence="2 3" key="1">
    <citation type="submission" date="2017-09" db="EMBL/GenBank/DDBJ databases">
        <title>Depth-based differentiation of microbial function through sediment-hosted aquifers and enrichment of novel symbionts in the deep terrestrial subsurface.</title>
        <authorList>
            <person name="Probst A.J."/>
            <person name="Ladd B."/>
            <person name="Jarett J.K."/>
            <person name="Geller-Mcgrath D.E."/>
            <person name="Sieber C.M."/>
            <person name="Emerson J.B."/>
            <person name="Anantharaman K."/>
            <person name="Thomas B.C."/>
            <person name="Malmstrom R."/>
            <person name="Stieglmeier M."/>
            <person name="Klingl A."/>
            <person name="Woyke T."/>
            <person name="Ryan C.M."/>
            <person name="Banfield J.F."/>
        </authorList>
    </citation>
    <scope>NUCLEOTIDE SEQUENCE [LARGE SCALE GENOMIC DNA]</scope>
    <source>
        <strain evidence="2">CG11_big_fil_rev_8_21_14_0_20_43_7</strain>
    </source>
</reference>
<protein>
    <submittedName>
        <fullName evidence="2">Uncharacterized protein</fullName>
    </submittedName>
</protein>
<organism evidence="2 3">
    <name type="scientific">Candidatus Magasanikbacteria bacterium CG11_big_fil_rev_8_21_14_0_20_43_7</name>
    <dbReference type="NCBI Taxonomy" id="1974654"/>
    <lineage>
        <taxon>Bacteria</taxon>
        <taxon>Candidatus Magasanikiibacteriota</taxon>
    </lineage>
</organism>
<dbReference type="EMBL" id="PCWM01000059">
    <property type="protein sequence ID" value="PIR03017.1"/>
    <property type="molecule type" value="Genomic_DNA"/>
</dbReference>
<evidence type="ECO:0000256" key="1">
    <source>
        <dbReference type="SAM" id="MobiDB-lite"/>
    </source>
</evidence>
<evidence type="ECO:0000313" key="3">
    <source>
        <dbReference type="Proteomes" id="UP000229782"/>
    </source>
</evidence>